<dbReference type="InterPro" id="IPR008914">
    <property type="entry name" value="PEBP"/>
</dbReference>
<dbReference type="InterPro" id="IPR036610">
    <property type="entry name" value="PEBP-like_sf"/>
</dbReference>
<accession>A0A0C2N0K0</accession>
<name>A0A0C2N0K0_THEKT</name>
<dbReference type="PANTHER" id="PTHR11362">
    <property type="entry name" value="PHOSPHATIDYLETHANOLAMINE-BINDING PROTEIN"/>
    <property type="match status" value="1"/>
</dbReference>
<dbReference type="InterPro" id="IPR001858">
    <property type="entry name" value="Phosphatidylethanolamine-bd_CS"/>
</dbReference>
<sequence>MTTEKIFLPELGDVCRVVPLETVNVAYGTTPMTFGSTLTPTDVKDKPKLSWTANYQKYYTLIMTDPDAPSREDPKFREWLHWLVVNIPGDHVDQGEECFGYVGAGPPKGTSFHRYIFLVYEQRNKIEFLETKRSSTDSRDRPCQKAAKIAEKYHLGEPMFINFFLAEYDDYVPKLYKTLKD</sequence>
<evidence type="ECO:0000256" key="1">
    <source>
        <dbReference type="ARBA" id="ARBA00007091"/>
    </source>
</evidence>
<evidence type="ECO:0000313" key="3">
    <source>
        <dbReference type="Proteomes" id="UP000031668"/>
    </source>
</evidence>
<keyword evidence="3" id="KW-1185">Reference proteome</keyword>
<dbReference type="SUPFAM" id="SSF49777">
    <property type="entry name" value="PEBP-like"/>
    <property type="match status" value="1"/>
</dbReference>
<dbReference type="OMA" id="TSIWWDG"/>
<comment type="caution">
    <text evidence="2">The sequence shown here is derived from an EMBL/GenBank/DDBJ whole genome shotgun (WGS) entry which is preliminary data.</text>
</comment>
<dbReference type="PROSITE" id="PS01220">
    <property type="entry name" value="PBP"/>
    <property type="match status" value="1"/>
</dbReference>
<dbReference type="AlphaFoldDB" id="A0A0C2N0K0"/>
<proteinExistence type="inferred from homology"/>
<dbReference type="PANTHER" id="PTHR11362:SF82">
    <property type="entry name" value="PHOSPHATIDYLETHANOLAMINE-BINDING PROTEIN 4"/>
    <property type="match status" value="1"/>
</dbReference>
<dbReference type="CDD" id="cd00866">
    <property type="entry name" value="PEBP_euk"/>
    <property type="match status" value="1"/>
</dbReference>
<gene>
    <name evidence="2" type="ORF">RF11_07812</name>
</gene>
<reference evidence="2 3" key="1">
    <citation type="journal article" date="2014" name="Genome Biol. Evol.">
        <title>The genome of the myxosporean Thelohanellus kitauei shows adaptations to nutrient acquisition within its fish host.</title>
        <authorList>
            <person name="Yang Y."/>
            <person name="Xiong J."/>
            <person name="Zhou Z."/>
            <person name="Huo F."/>
            <person name="Miao W."/>
            <person name="Ran C."/>
            <person name="Liu Y."/>
            <person name="Zhang J."/>
            <person name="Feng J."/>
            <person name="Wang M."/>
            <person name="Wang M."/>
            <person name="Wang L."/>
            <person name="Yao B."/>
        </authorList>
    </citation>
    <scope>NUCLEOTIDE SEQUENCE [LARGE SCALE GENOMIC DNA]</scope>
    <source>
        <strain evidence="2">Wuqing</strain>
    </source>
</reference>
<evidence type="ECO:0000313" key="2">
    <source>
        <dbReference type="EMBL" id="KII67427.1"/>
    </source>
</evidence>
<organism evidence="2 3">
    <name type="scientific">Thelohanellus kitauei</name>
    <name type="common">Myxosporean</name>
    <dbReference type="NCBI Taxonomy" id="669202"/>
    <lineage>
        <taxon>Eukaryota</taxon>
        <taxon>Metazoa</taxon>
        <taxon>Cnidaria</taxon>
        <taxon>Myxozoa</taxon>
        <taxon>Myxosporea</taxon>
        <taxon>Bivalvulida</taxon>
        <taxon>Platysporina</taxon>
        <taxon>Myxobolidae</taxon>
        <taxon>Thelohanellus</taxon>
    </lineage>
</organism>
<dbReference type="Proteomes" id="UP000031668">
    <property type="component" value="Unassembled WGS sequence"/>
</dbReference>
<dbReference type="InterPro" id="IPR035810">
    <property type="entry name" value="PEBP_euk"/>
</dbReference>
<dbReference type="EMBL" id="JWZT01003185">
    <property type="protein sequence ID" value="KII67427.1"/>
    <property type="molecule type" value="Genomic_DNA"/>
</dbReference>
<protein>
    <submittedName>
        <fullName evidence="2">Phosphatidylethanolamine-binding protein F40A3.3</fullName>
    </submittedName>
</protein>
<comment type="similarity">
    <text evidence="1">Belongs to the phosphatidylethanolamine-binding protein family.</text>
</comment>
<dbReference type="OrthoDB" id="6020926at2759"/>
<dbReference type="Gene3D" id="3.90.280.10">
    <property type="entry name" value="PEBP-like"/>
    <property type="match status" value="1"/>
</dbReference>
<dbReference type="Pfam" id="PF01161">
    <property type="entry name" value="PBP"/>
    <property type="match status" value="1"/>
</dbReference>